<evidence type="ECO:0000313" key="2">
    <source>
        <dbReference type="EMBL" id="AEY69525.1"/>
    </source>
</evidence>
<name>I6NLH7_9CAUD</name>
<dbReference type="Pfam" id="PF24582">
    <property type="entry name" value="DUF7609"/>
    <property type="match status" value="1"/>
</dbReference>
<dbReference type="GeneID" id="13405273"/>
<sequence length="93" mass="10022">MATATAEDVRQASLAQQIADLDISKTVSLAERLEGNAATKEVIKETTERMRNLISPAVARAKKRTSGDYTVETGTLFTRSLDILVVAAITRTA</sequence>
<gene>
    <name evidence="2" type="ORF">AH2_00014</name>
</gene>
<dbReference type="InterPro" id="IPR056028">
    <property type="entry name" value="DUF7609"/>
</dbReference>
<keyword evidence="3" id="KW-1185">Reference proteome</keyword>
<protein>
    <recommendedName>
        <fullName evidence="1">DUF7609 domain-containing protein</fullName>
    </recommendedName>
</protein>
<dbReference type="RefSeq" id="YP_006561098.1">
    <property type="nucleotide sequence ID" value="NC_018283.1"/>
</dbReference>
<evidence type="ECO:0000313" key="3">
    <source>
        <dbReference type="Proteomes" id="UP000009012"/>
    </source>
</evidence>
<evidence type="ECO:0000259" key="1">
    <source>
        <dbReference type="Pfam" id="PF24582"/>
    </source>
</evidence>
<organism evidence="2 3">
    <name type="scientific">Burkholderia phage vB_BceS_AH2</name>
    <dbReference type="NCBI Taxonomy" id="1133022"/>
    <lineage>
        <taxon>Viruses</taxon>
        <taxon>Duplodnaviria</taxon>
        <taxon>Heunggongvirae</taxon>
        <taxon>Uroviricota</taxon>
        <taxon>Caudoviricetes</taxon>
        <taxon>Casjensviridae</taxon>
        <taxon>Ahduovirus</taxon>
        <taxon>Ahduovirus AH2</taxon>
        <taxon>Burkholderia virus AH2</taxon>
    </lineage>
</organism>
<accession>I6NLH7</accession>
<dbReference type="Proteomes" id="UP000009012">
    <property type="component" value="Segment"/>
</dbReference>
<proteinExistence type="predicted"/>
<dbReference type="EMBL" id="JN564907">
    <property type="protein sequence ID" value="AEY69525.1"/>
    <property type="molecule type" value="Genomic_DNA"/>
</dbReference>
<feature type="domain" description="DUF7609" evidence="1">
    <location>
        <begin position="13"/>
        <end position="93"/>
    </location>
</feature>
<reference evidence="2 3" key="1">
    <citation type="journal article" date="2012" name="BMC Genomics">
        <title>Comparative analysis of two phenotypically-similar but genomically-distinct Burkholderia cenocepacia-specific bacteriophages.</title>
        <authorList>
            <person name="Lynch K.H."/>
            <person name="Stothard P."/>
            <person name="Dennis J.J."/>
        </authorList>
    </citation>
    <scope>NUCLEOTIDE SEQUENCE [LARGE SCALE GENOMIC DNA]</scope>
</reference>
<dbReference type="KEGG" id="vg:13405273"/>